<evidence type="ECO:0000256" key="4">
    <source>
        <dbReference type="ARBA" id="ARBA00021546"/>
    </source>
</evidence>
<evidence type="ECO:0000313" key="17">
    <source>
        <dbReference type="Proteomes" id="UP001481872"/>
    </source>
</evidence>
<keyword evidence="10 14" id="KW-0472">Membrane</keyword>
<evidence type="ECO:0000256" key="10">
    <source>
        <dbReference type="ARBA" id="ARBA00023136"/>
    </source>
</evidence>
<comment type="catalytic activity">
    <reaction evidence="13 14">
        <text>L-lysyl-tRNA(Lys) + a 1,2-diacyl-sn-glycero-3-phospho-(1'-sn-glycerol) = a 1,2-diacyl-sn-glycero-3-phospho-1'-(3'-O-L-lysyl)-sn-glycerol + tRNA(Lys)</text>
        <dbReference type="Rhea" id="RHEA:10668"/>
        <dbReference type="Rhea" id="RHEA-COMP:9696"/>
        <dbReference type="Rhea" id="RHEA-COMP:9697"/>
        <dbReference type="ChEBI" id="CHEBI:64716"/>
        <dbReference type="ChEBI" id="CHEBI:75792"/>
        <dbReference type="ChEBI" id="CHEBI:78442"/>
        <dbReference type="ChEBI" id="CHEBI:78529"/>
        <dbReference type="EC" id="2.3.2.3"/>
    </reaction>
</comment>
<evidence type="ECO:0000256" key="12">
    <source>
        <dbReference type="ARBA" id="ARBA00031899"/>
    </source>
</evidence>
<feature type="transmembrane region" description="Helical" evidence="14">
    <location>
        <begin position="357"/>
        <end position="378"/>
    </location>
</feature>
<evidence type="ECO:0000256" key="2">
    <source>
        <dbReference type="ARBA" id="ARBA00008627"/>
    </source>
</evidence>
<accession>A0ABV1J6Q2</accession>
<dbReference type="PANTHER" id="PTHR34697:SF2">
    <property type="entry name" value="PHOSPHATIDYLGLYCEROL LYSYLTRANSFERASE"/>
    <property type="match status" value="1"/>
</dbReference>
<feature type="domain" description="Phosphatidylglycerol lysyltransferase C-terminal" evidence="15">
    <location>
        <begin position="521"/>
        <end position="814"/>
    </location>
</feature>
<proteinExistence type="inferred from homology"/>
<evidence type="ECO:0000256" key="1">
    <source>
        <dbReference type="ARBA" id="ARBA00004651"/>
    </source>
</evidence>
<dbReference type="NCBIfam" id="NF033480">
    <property type="entry name" value="bifunc_MprF"/>
    <property type="match status" value="1"/>
</dbReference>
<evidence type="ECO:0000256" key="3">
    <source>
        <dbReference type="ARBA" id="ARBA00012014"/>
    </source>
</evidence>
<dbReference type="Pfam" id="PF09924">
    <property type="entry name" value="LPG_synthase_C"/>
    <property type="match status" value="1"/>
</dbReference>
<dbReference type="InterPro" id="IPR016181">
    <property type="entry name" value="Acyl_CoA_acyltransferase"/>
</dbReference>
<feature type="transmembrane region" description="Helical" evidence="14">
    <location>
        <begin position="159"/>
        <end position="178"/>
    </location>
</feature>
<feature type="transmembrane region" description="Helical" evidence="14">
    <location>
        <begin position="314"/>
        <end position="337"/>
    </location>
</feature>
<keyword evidence="6 14" id="KW-0808">Transferase</keyword>
<feature type="transmembrane region" description="Helical" evidence="14">
    <location>
        <begin position="481"/>
        <end position="499"/>
    </location>
</feature>
<dbReference type="SUPFAM" id="SSF55729">
    <property type="entry name" value="Acyl-CoA N-acyltransferases (Nat)"/>
    <property type="match status" value="1"/>
</dbReference>
<sequence length="841" mass="95200">MKKIIETLKKYGEPLFVLSVFILVVVEFKSLSKEISYDQVVATLGGIPFLNVMLMLIAGILAVLPMLNYDVIFNRLLGNDLDKRTIYETSYTVNTMNNLIGFGGLINMGLRHYFYGRKQDKVEMVKVVVETYFYYLIGISALSLFGLVYLYFNRDSTAAIYAPWLVGGLIYSPAVILFSNRKKDDKKRVPQWAQLELSMTSVLEWLGAIGTFLLIGRAMGESFHPAEVFTVVVATNLIGMVSLMPGGLGSFDLMTLVGLGNLGIGYENALAWLLLYRLFYYVVPFFIGLYFFIKHFGRSFNEENDGVPAEFAKSIAHDLCSLMMYIFGIFMILSATIPDKVSTIRLLAKLNPIHANILYQSPSILLGLVFIFLGRIHVERQEKAMGPTLLFLALTFVYAIMTGFGLITYLYLILLTTLTVASRGDLYRKQFIYRKESLFTDLGIALLFITMYLLSIANKAKGMGLLLKAREFIVLPFEENWLRISLMLIIIAGVLWAIYRHVAGEGETVGEAPDMARVDALLKAYGGGMDAGLVYLGDKDLYWHQVEGEDMCALQLRTAQDRVIVMGEPMGNPDYVDDCVKEFIRDADVLGYETVFYEVSKELIMKLHDYGFHFMKFGETAVVDLEDFTLEGKSKKAFRNVLNKFAKEDMHFEVLEPPYDASLLADLKAISDKWLEGRGERGFSMGYFDEAYLNRAPMAVVKDGAGEMIAFANFMPVYKEKWATIDLMRYDPQDAPAGTMDFIFLNLFAYFKDQGKIAFDMGMAPLANVGINEHSFLQEKLAYFVFKFGSSLYSFEGLRSFKSKYAGYWEPKYTGYSHRSSLLFTVLSLVRIDRKGSRKEN</sequence>
<keyword evidence="5" id="KW-1003">Cell membrane</keyword>
<feature type="transmembrane region" description="Helical" evidence="14">
    <location>
        <begin position="269"/>
        <end position="293"/>
    </location>
</feature>
<feature type="transmembrane region" description="Helical" evidence="14">
    <location>
        <begin position="12"/>
        <end position="28"/>
    </location>
</feature>
<dbReference type="InterPro" id="IPR024320">
    <property type="entry name" value="LPG_synthase_C"/>
</dbReference>
<dbReference type="InterPro" id="IPR051211">
    <property type="entry name" value="PG_lysyltransferase"/>
</dbReference>
<comment type="subcellular location">
    <subcellularLocation>
        <location evidence="1 14">Cell membrane</location>
        <topology evidence="1 14">Multi-pass membrane protein</topology>
    </subcellularLocation>
</comment>
<dbReference type="EMBL" id="JBBNPS010000015">
    <property type="protein sequence ID" value="MEQ3353859.1"/>
    <property type="molecule type" value="Genomic_DNA"/>
</dbReference>
<keyword evidence="11 14" id="KW-0046">Antibiotic resistance</keyword>
<evidence type="ECO:0000256" key="9">
    <source>
        <dbReference type="ARBA" id="ARBA00023098"/>
    </source>
</evidence>
<dbReference type="PANTHER" id="PTHR34697">
    <property type="entry name" value="PHOSPHATIDYLGLYCEROL LYSYLTRANSFERASE"/>
    <property type="match status" value="1"/>
</dbReference>
<protein>
    <recommendedName>
        <fullName evidence="4 14">Phosphatidylglycerol lysyltransferase</fullName>
        <ecNumber evidence="3 14">2.3.2.3</ecNumber>
    </recommendedName>
    <alternativeName>
        <fullName evidence="12 14">Lysylphosphatidylglycerol synthase</fullName>
    </alternativeName>
</protein>
<feature type="transmembrane region" description="Helical" evidence="14">
    <location>
        <begin position="198"/>
        <end position="216"/>
    </location>
</feature>
<comment type="similarity">
    <text evidence="2 14">Belongs to the LPG synthase family.</text>
</comment>
<feature type="transmembrane region" description="Helical" evidence="14">
    <location>
        <begin position="228"/>
        <end position="249"/>
    </location>
</feature>
<keyword evidence="8 14" id="KW-1133">Transmembrane helix</keyword>
<reference evidence="16 17" key="1">
    <citation type="submission" date="2024-04" db="EMBL/GenBank/DDBJ databases">
        <title>Human intestinal bacterial collection.</title>
        <authorList>
            <person name="Pauvert C."/>
            <person name="Hitch T.C.A."/>
            <person name="Clavel T."/>
        </authorList>
    </citation>
    <scope>NUCLEOTIDE SEQUENCE [LARGE SCALE GENOMIC DNA]</scope>
    <source>
        <strain evidence="16 17">CLA-SR-H026</strain>
    </source>
</reference>
<evidence type="ECO:0000256" key="13">
    <source>
        <dbReference type="ARBA" id="ARBA00047540"/>
    </source>
</evidence>
<gene>
    <name evidence="14 16" type="primary">mprF</name>
    <name evidence="16" type="ORF">AAA081_06080</name>
</gene>
<keyword evidence="9 14" id="KW-0443">Lipid metabolism</keyword>
<comment type="caution">
    <text evidence="16">The sequence shown here is derived from an EMBL/GenBank/DDBJ whole genome shotgun (WGS) entry which is preliminary data.</text>
</comment>
<keyword evidence="17" id="KW-1185">Reference proteome</keyword>
<feature type="transmembrane region" description="Helical" evidence="14">
    <location>
        <begin position="40"/>
        <end position="67"/>
    </location>
</feature>
<dbReference type="RefSeq" id="WP_349054132.1">
    <property type="nucleotide sequence ID" value="NZ_JBBNPS010000015.1"/>
</dbReference>
<feature type="transmembrane region" description="Helical" evidence="14">
    <location>
        <begin position="438"/>
        <end position="460"/>
    </location>
</feature>
<dbReference type="Pfam" id="PF03706">
    <property type="entry name" value="LPG_synthase_TM"/>
    <property type="match status" value="1"/>
</dbReference>
<comment type="function">
    <text evidence="14">Catalyzes the transfer of a lysyl group from L-lysyl-tRNA(Lys) to membrane-bound phosphatidylglycerol (PG), which produces lysylphosphatidylglycerol (LPG), a major component of the bacterial membrane with a positive net charge. LPG synthesis contributes to bacterial virulence as it is involved in the resistance mechanism against cationic antimicrobial peptides (CAMP) produces by the host's immune system (defensins, cathelicidins) and by the competing microorganisms.</text>
</comment>
<organism evidence="16 17">
    <name type="scientific">Aedoeadaptatus acetigenes</name>
    <dbReference type="NCBI Taxonomy" id="2981723"/>
    <lineage>
        <taxon>Bacteria</taxon>
        <taxon>Bacillati</taxon>
        <taxon>Bacillota</taxon>
        <taxon>Tissierellia</taxon>
        <taxon>Tissierellales</taxon>
        <taxon>Peptoniphilaceae</taxon>
        <taxon>Aedoeadaptatus</taxon>
    </lineage>
</organism>
<feature type="transmembrane region" description="Helical" evidence="14">
    <location>
        <begin position="390"/>
        <end position="418"/>
    </location>
</feature>
<dbReference type="EC" id="2.3.2.3" evidence="3 14"/>
<evidence type="ECO:0000256" key="11">
    <source>
        <dbReference type="ARBA" id="ARBA00023251"/>
    </source>
</evidence>
<evidence type="ECO:0000256" key="14">
    <source>
        <dbReference type="RuleBase" id="RU363042"/>
    </source>
</evidence>
<feature type="transmembrane region" description="Helical" evidence="14">
    <location>
        <begin position="132"/>
        <end position="152"/>
    </location>
</feature>
<evidence type="ECO:0000259" key="15">
    <source>
        <dbReference type="Pfam" id="PF09924"/>
    </source>
</evidence>
<evidence type="ECO:0000256" key="6">
    <source>
        <dbReference type="ARBA" id="ARBA00022679"/>
    </source>
</evidence>
<dbReference type="InterPro" id="IPR022791">
    <property type="entry name" value="L-PG_synthase/AglD"/>
</dbReference>
<evidence type="ECO:0000256" key="8">
    <source>
        <dbReference type="ARBA" id="ARBA00022989"/>
    </source>
</evidence>
<keyword evidence="7 14" id="KW-0812">Transmembrane</keyword>
<evidence type="ECO:0000313" key="16">
    <source>
        <dbReference type="EMBL" id="MEQ3353859.1"/>
    </source>
</evidence>
<evidence type="ECO:0000256" key="5">
    <source>
        <dbReference type="ARBA" id="ARBA00022475"/>
    </source>
</evidence>
<name>A0ABV1J6Q2_9FIRM</name>
<evidence type="ECO:0000256" key="7">
    <source>
        <dbReference type="ARBA" id="ARBA00022692"/>
    </source>
</evidence>
<dbReference type="Proteomes" id="UP001481872">
    <property type="component" value="Unassembled WGS sequence"/>
</dbReference>